<reference evidence="3 4" key="1">
    <citation type="submission" date="2017-04" db="EMBL/GenBank/DDBJ databases">
        <authorList>
            <person name="Afonso C.L."/>
            <person name="Miller P.J."/>
            <person name="Scott M.A."/>
            <person name="Spackman E."/>
            <person name="Goraichik I."/>
            <person name="Dimitrov K.M."/>
            <person name="Suarez D.L."/>
            <person name="Swayne D.E."/>
        </authorList>
    </citation>
    <scope>NUCLEOTIDE SEQUENCE [LARGE SCALE GENOMIC DNA]</scope>
    <source>
        <strain evidence="3 4">DSM 3385</strain>
    </source>
</reference>
<dbReference type="InterPro" id="IPR040285">
    <property type="entry name" value="ProX/PRXD1"/>
</dbReference>
<sequence>MLQSQEELLDVLSNIGIKYENHEHPAVFTVEEADQHHEGIEGVHSKNLFFKDKKKNLFLVVTLSDKPVKIKELAKKIGAKSPSFGKPDLLMEVLGVIPGAVTPFAVINIQDQPVKIILDQDLMENDLLNFHPLVNTATTTITPADLMKFMEHCNQSPEIIKI</sequence>
<name>A0A1W2B8Y6_9BACT</name>
<dbReference type="PANTHER" id="PTHR31423">
    <property type="entry name" value="YBAK DOMAIN-CONTAINING PROTEIN"/>
    <property type="match status" value="1"/>
</dbReference>
<dbReference type="GO" id="GO:0002161">
    <property type="term" value="F:aminoacyl-tRNA deacylase activity"/>
    <property type="evidence" value="ECO:0007669"/>
    <property type="project" value="InterPro"/>
</dbReference>
<accession>A0A1W2B8Y6</accession>
<dbReference type="Pfam" id="PF04073">
    <property type="entry name" value="tRNA_edit"/>
    <property type="match status" value="1"/>
</dbReference>
<dbReference type="OrthoDB" id="5145315at2"/>
<dbReference type="EMBL" id="FWXY01000007">
    <property type="protein sequence ID" value="SMC69447.1"/>
    <property type="molecule type" value="Genomic_DNA"/>
</dbReference>
<keyword evidence="4" id="KW-1185">Reference proteome</keyword>
<dbReference type="PANTHER" id="PTHR31423:SF3">
    <property type="entry name" value="PROLYL-TRNA SYNTHETASE ASSOCIATED DOMAIN-CONTAINING PROTEIN 1-RELATED"/>
    <property type="match status" value="1"/>
</dbReference>
<dbReference type="SUPFAM" id="SSF55826">
    <property type="entry name" value="YbaK/ProRS associated domain"/>
    <property type="match status" value="1"/>
</dbReference>
<organism evidence="3 4">
    <name type="scientific">Desulfocicer vacuolatum DSM 3385</name>
    <dbReference type="NCBI Taxonomy" id="1121400"/>
    <lineage>
        <taxon>Bacteria</taxon>
        <taxon>Pseudomonadati</taxon>
        <taxon>Thermodesulfobacteriota</taxon>
        <taxon>Desulfobacteria</taxon>
        <taxon>Desulfobacterales</taxon>
        <taxon>Desulfobacteraceae</taxon>
        <taxon>Desulfocicer</taxon>
    </lineage>
</organism>
<dbReference type="AlphaFoldDB" id="A0A1W2B8Y6"/>
<evidence type="ECO:0000313" key="4">
    <source>
        <dbReference type="Proteomes" id="UP000192418"/>
    </source>
</evidence>
<gene>
    <name evidence="3" type="ORF">SAMN02746065_107146</name>
</gene>
<comment type="similarity">
    <text evidence="1">Belongs to the PRORSD1 family.</text>
</comment>
<keyword evidence="3" id="KW-0378">Hydrolase</keyword>
<evidence type="ECO:0000259" key="2">
    <source>
        <dbReference type="Pfam" id="PF04073"/>
    </source>
</evidence>
<dbReference type="Proteomes" id="UP000192418">
    <property type="component" value="Unassembled WGS sequence"/>
</dbReference>
<dbReference type="Gene3D" id="3.90.960.10">
    <property type="entry name" value="YbaK/aminoacyl-tRNA synthetase-associated domain"/>
    <property type="match status" value="1"/>
</dbReference>
<proteinExistence type="inferred from homology"/>
<dbReference type="InterPro" id="IPR036754">
    <property type="entry name" value="YbaK/aa-tRNA-synt-asso_dom_sf"/>
</dbReference>
<dbReference type="FunFam" id="3.90.960.10:FF:000005">
    <property type="entry name" value="Putative prolyl-tRNA synthetase"/>
    <property type="match status" value="1"/>
</dbReference>
<evidence type="ECO:0000256" key="1">
    <source>
        <dbReference type="ARBA" id="ARBA00010201"/>
    </source>
</evidence>
<dbReference type="InterPro" id="IPR007214">
    <property type="entry name" value="YbaK/aa-tRNA-synth-assoc-dom"/>
</dbReference>
<protein>
    <submittedName>
        <fullName evidence="3">Ala-tRNA(Pro) hydrolase</fullName>
    </submittedName>
</protein>
<evidence type="ECO:0000313" key="3">
    <source>
        <dbReference type="EMBL" id="SMC69447.1"/>
    </source>
</evidence>
<feature type="domain" description="YbaK/aminoacyl-tRNA synthetase-associated" evidence="2">
    <location>
        <begin position="24"/>
        <end position="149"/>
    </location>
</feature>
<dbReference type="CDD" id="cd04335">
    <property type="entry name" value="PrdX_deacylase"/>
    <property type="match status" value="1"/>
</dbReference>